<sequence>MKKIDVLMQELGFNKDAPDSVKEAFIKHLMKASYGVNVTTPSEKKEIAANPQKIATLKSPQQLSFDFIEQETRPTSGKKAVS</sequence>
<evidence type="ECO:0000313" key="4">
    <source>
        <dbReference type="Proteomes" id="UP000075799"/>
    </source>
</evidence>
<dbReference type="Proteomes" id="UP000075799">
    <property type="component" value="Unassembled WGS sequence"/>
</dbReference>
<accession>A0A150WCL9</accession>
<evidence type="ECO:0000313" key="3">
    <source>
        <dbReference type="Proteomes" id="UP000075391"/>
    </source>
</evidence>
<comment type="caution">
    <text evidence="1">The sequence shown here is derived from an EMBL/GenBank/DDBJ whole genome shotgun (WGS) entry which is preliminary data.</text>
</comment>
<dbReference type="AlphaFoldDB" id="A0A150WCL9"/>
<gene>
    <name evidence="1" type="ORF">AZI85_12515</name>
    <name evidence="2" type="ORF">AZI87_07160</name>
</gene>
<dbReference type="EMBL" id="LUKD01000001">
    <property type="protein sequence ID" value="KYG68996.1"/>
    <property type="molecule type" value="Genomic_DNA"/>
</dbReference>
<dbReference type="OrthoDB" id="5295793at2"/>
<reference evidence="3 4" key="1">
    <citation type="submission" date="2016-03" db="EMBL/GenBank/DDBJ databases">
        <authorList>
            <person name="Ploux O."/>
        </authorList>
    </citation>
    <scope>NUCLEOTIDE SEQUENCE [LARGE SCALE GENOMIC DNA]</scope>
    <source>
        <strain evidence="1 3">BER2</strain>
        <strain evidence="2 4">EC13</strain>
    </source>
</reference>
<name>A0A150WCL9_BDEBC</name>
<protein>
    <submittedName>
        <fullName evidence="1">Uncharacterized protein</fullName>
    </submittedName>
</protein>
<dbReference type="RefSeq" id="WP_063205805.1">
    <property type="nucleotide sequence ID" value="NZ_CP168967.1"/>
</dbReference>
<dbReference type="EMBL" id="LUKF01000019">
    <property type="protein sequence ID" value="KYG60805.1"/>
    <property type="molecule type" value="Genomic_DNA"/>
</dbReference>
<evidence type="ECO:0000313" key="1">
    <source>
        <dbReference type="EMBL" id="KYG60805.1"/>
    </source>
</evidence>
<proteinExistence type="predicted"/>
<organism evidence="1 3">
    <name type="scientific">Bdellovibrio bacteriovorus</name>
    <dbReference type="NCBI Taxonomy" id="959"/>
    <lineage>
        <taxon>Bacteria</taxon>
        <taxon>Pseudomonadati</taxon>
        <taxon>Bdellovibrionota</taxon>
        <taxon>Bdellovibrionia</taxon>
        <taxon>Bdellovibrionales</taxon>
        <taxon>Pseudobdellovibrionaceae</taxon>
        <taxon>Bdellovibrio</taxon>
    </lineage>
</organism>
<evidence type="ECO:0000313" key="2">
    <source>
        <dbReference type="EMBL" id="KYG68996.1"/>
    </source>
</evidence>
<dbReference type="Proteomes" id="UP000075391">
    <property type="component" value="Unassembled WGS sequence"/>
</dbReference>